<keyword evidence="2" id="KW-1185">Reference proteome</keyword>
<evidence type="ECO:0000313" key="2">
    <source>
        <dbReference type="Proteomes" id="UP000798662"/>
    </source>
</evidence>
<name>A0ACC3C7V1_PYRYE</name>
<sequence length="325" mass="32732">MAPPPRGRRGCLRPTAAVTFTAVAALTVAGAPPAATAAGRLTSCDLLFGREVNAFLYCQELPGAIPASLYWSPTPDGRALLMALRATTSGWAGFAFADDQQMVGHDAVVGATVTDGDTTAAAYRLGGKSASSVTRLLAATAAAAGLTNMAAQRTSPTDLTLFWTAALPAGEAADGVKGAIWSVGNPLAADGQLQRHTARSWGQIDFGKSDVSTISTGGAGGDADGGSNTTAEATPATSLPLNDSDTDSDDESPTPTPTAEESDDEGESACFPSDATVTLASGAVVRMDALAIGDEVAVGGGRTSPVFLFSHADPAARTPFVGTIR</sequence>
<gene>
    <name evidence="1" type="ORF">I4F81_008777</name>
</gene>
<accession>A0ACC3C7V1</accession>
<dbReference type="EMBL" id="CM020619">
    <property type="protein sequence ID" value="KAK1866257.1"/>
    <property type="molecule type" value="Genomic_DNA"/>
</dbReference>
<organism evidence="1 2">
    <name type="scientific">Pyropia yezoensis</name>
    <name type="common">Susabi-nori</name>
    <name type="synonym">Porphyra yezoensis</name>
    <dbReference type="NCBI Taxonomy" id="2788"/>
    <lineage>
        <taxon>Eukaryota</taxon>
        <taxon>Rhodophyta</taxon>
        <taxon>Bangiophyceae</taxon>
        <taxon>Bangiales</taxon>
        <taxon>Bangiaceae</taxon>
        <taxon>Pyropia</taxon>
    </lineage>
</organism>
<dbReference type="Proteomes" id="UP000798662">
    <property type="component" value="Chromosome 2"/>
</dbReference>
<evidence type="ECO:0000313" key="1">
    <source>
        <dbReference type="EMBL" id="KAK1866257.1"/>
    </source>
</evidence>
<proteinExistence type="predicted"/>
<reference evidence="1" key="1">
    <citation type="submission" date="2019-11" db="EMBL/GenBank/DDBJ databases">
        <title>Nori genome reveals adaptations in red seaweeds to the harsh intertidal environment.</title>
        <authorList>
            <person name="Wang D."/>
            <person name="Mao Y."/>
        </authorList>
    </citation>
    <scope>NUCLEOTIDE SEQUENCE</scope>
    <source>
        <tissue evidence="1">Gametophyte</tissue>
    </source>
</reference>
<comment type="caution">
    <text evidence="1">The sequence shown here is derived from an EMBL/GenBank/DDBJ whole genome shotgun (WGS) entry which is preliminary data.</text>
</comment>
<protein>
    <submittedName>
        <fullName evidence="1">Uncharacterized protein</fullName>
    </submittedName>
</protein>